<dbReference type="Proteomes" id="UP001365128">
    <property type="component" value="Unassembled WGS sequence"/>
</dbReference>
<protein>
    <submittedName>
        <fullName evidence="2">Uncharacterized protein</fullName>
    </submittedName>
</protein>
<feature type="compositionally biased region" description="Basic residues" evidence="1">
    <location>
        <begin position="209"/>
        <end position="221"/>
    </location>
</feature>
<gene>
    <name evidence="2" type="ORF">IWX46DRAFT_580932</name>
</gene>
<comment type="caution">
    <text evidence="2">The sequence shown here is derived from an EMBL/GenBank/DDBJ whole genome shotgun (WGS) entry which is preliminary data.</text>
</comment>
<evidence type="ECO:0000313" key="2">
    <source>
        <dbReference type="EMBL" id="KAK7546298.1"/>
    </source>
</evidence>
<proteinExistence type="predicted"/>
<accession>A0ABR1MEE5</accession>
<keyword evidence="3" id="KW-1185">Reference proteome</keyword>
<dbReference type="EMBL" id="JBBPDW010000015">
    <property type="protein sequence ID" value="KAK7546298.1"/>
    <property type="molecule type" value="Genomic_DNA"/>
</dbReference>
<feature type="region of interest" description="Disordered" evidence="1">
    <location>
        <begin position="48"/>
        <end position="79"/>
    </location>
</feature>
<name>A0ABR1MEE5_9PEZI</name>
<reference evidence="2 3" key="1">
    <citation type="submission" date="2024-04" db="EMBL/GenBank/DDBJ databases">
        <title>Phyllosticta paracitricarpa is synonymous to the EU quarantine fungus P. citricarpa based on phylogenomic analyses.</title>
        <authorList>
            <consortium name="Lawrence Berkeley National Laboratory"/>
            <person name="Van Ingen-Buijs V.A."/>
            <person name="Van Westerhoven A.C."/>
            <person name="Haridas S."/>
            <person name="Skiadas P."/>
            <person name="Martin F."/>
            <person name="Groenewald J.Z."/>
            <person name="Crous P.W."/>
            <person name="Seidl M.F."/>
        </authorList>
    </citation>
    <scope>NUCLEOTIDE SEQUENCE [LARGE SCALE GENOMIC DNA]</scope>
    <source>
        <strain evidence="2 3">CBS 122670</strain>
    </source>
</reference>
<evidence type="ECO:0000313" key="3">
    <source>
        <dbReference type="Proteomes" id="UP001365128"/>
    </source>
</evidence>
<organism evidence="2 3">
    <name type="scientific">Phyllosticta citricarpa</name>
    <dbReference type="NCBI Taxonomy" id="55181"/>
    <lineage>
        <taxon>Eukaryota</taxon>
        <taxon>Fungi</taxon>
        <taxon>Dikarya</taxon>
        <taxon>Ascomycota</taxon>
        <taxon>Pezizomycotina</taxon>
        <taxon>Dothideomycetes</taxon>
        <taxon>Dothideomycetes incertae sedis</taxon>
        <taxon>Botryosphaeriales</taxon>
        <taxon>Phyllostictaceae</taxon>
        <taxon>Phyllosticta</taxon>
    </lineage>
</organism>
<sequence>MERLEGEGWDRPWTDGSRAVLCVRDRQSMPCPAAGIGVVMRAFGVEAGQVESSRRPGPTQPTDGPRRHGAARNLPGRPANQLNYLDATLRPSMSLCTTPGVTPQAQDQDLKARHYRIMSMTVGCAKGPSTSDGRHAPASLPPVHAPSISVISSSQHSTTARRLCMQDASLAAVAVFRLAAPPTPLCNWHASPVLDAKLGIRAVQCSAVGKKHHHHHHHHHHDGGPSQGIQHPRHEADVSDLTCRFASCPPPRPPSTAEVFFSSSLSASRTISSTDQRH</sequence>
<feature type="region of interest" description="Disordered" evidence="1">
    <location>
        <begin position="207"/>
        <end position="236"/>
    </location>
</feature>
<evidence type="ECO:0000256" key="1">
    <source>
        <dbReference type="SAM" id="MobiDB-lite"/>
    </source>
</evidence>